<organism evidence="2">
    <name type="scientific">Nothobranchius furzeri</name>
    <name type="common">Turquoise killifish</name>
    <dbReference type="NCBI Taxonomy" id="105023"/>
    <lineage>
        <taxon>Eukaryota</taxon>
        <taxon>Metazoa</taxon>
        <taxon>Chordata</taxon>
        <taxon>Craniata</taxon>
        <taxon>Vertebrata</taxon>
        <taxon>Euteleostomi</taxon>
        <taxon>Actinopterygii</taxon>
        <taxon>Neopterygii</taxon>
        <taxon>Teleostei</taxon>
        <taxon>Neoteleostei</taxon>
        <taxon>Acanthomorphata</taxon>
        <taxon>Ovalentaria</taxon>
        <taxon>Atherinomorphae</taxon>
        <taxon>Cyprinodontiformes</taxon>
        <taxon>Nothobranchiidae</taxon>
        <taxon>Nothobranchius</taxon>
    </lineage>
</organism>
<gene>
    <name evidence="2" type="primary">PPAP2A</name>
</gene>
<feature type="non-terminal residue" evidence="2">
    <location>
        <position position="1"/>
    </location>
</feature>
<dbReference type="AlphaFoldDB" id="A0A1A8U172"/>
<feature type="compositionally biased region" description="Basic and acidic residues" evidence="1">
    <location>
        <begin position="9"/>
        <end position="24"/>
    </location>
</feature>
<feature type="non-terminal residue" evidence="2">
    <location>
        <position position="41"/>
    </location>
</feature>
<reference evidence="2" key="1">
    <citation type="submission" date="2016-05" db="EMBL/GenBank/DDBJ databases">
        <authorList>
            <person name="Lavstsen T."/>
            <person name="Jespersen J.S."/>
        </authorList>
    </citation>
    <scope>NUCLEOTIDE SEQUENCE</scope>
    <source>
        <tissue evidence="2">Brain</tissue>
    </source>
</reference>
<dbReference type="EMBL" id="HAEJ01000431">
    <property type="protein sequence ID" value="SBS40888.1"/>
    <property type="molecule type" value="Transcribed_RNA"/>
</dbReference>
<evidence type="ECO:0000256" key="1">
    <source>
        <dbReference type="SAM" id="MobiDB-lite"/>
    </source>
</evidence>
<name>A0A1A8U172_NOTFU</name>
<evidence type="ECO:0000313" key="2">
    <source>
        <dbReference type="EMBL" id="SBS40888.1"/>
    </source>
</evidence>
<reference evidence="2" key="2">
    <citation type="submission" date="2016-06" db="EMBL/GenBank/DDBJ databases">
        <title>The genome of a short-lived fish provides insights into sex chromosome evolution and the genetic control of aging.</title>
        <authorList>
            <person name="Reichwald K."/>
            <person name="Felder M."/>
            <person name="Petzold A."/>
            <person name="Koch P."/>
            <person name="Groth M."/>
            <person name="Platzer M."/>
        </authorList>
    </citation>
    <scope>NUCLEOTIDE SEQUENCE</scope>
    <source>
        <tissue evidence="2">Brain</tissue>
    </source>
</reference>
<feature type="region of interest" description="Disordered" evidence="1">
    <location>
        <begin position="1"/>
        <end position="27"/>
    </location>
</feature>
<proteinExistence type="predicted"/>
<protein>
    <submittedName>
        <fullName evidence="2">Phosphatidic acid phosphatase type 2A</fullName>
    </submittedName>
</protein>
<accession>A0A1A8U172</accession>
<sequence>TETGSLKRMQSDRRRVQNETRWESPNKSLPLKIKCYKDSDA</sequence>